<evidence type="ECO:0000313" key="4">
    <source>
        <dbReference type="Proteomes" id="UP001501476"/>
    </source>
</evidence>
<dbReference type="Proteomes" id="UP001501476">
    <property type="component" value="Unassembled WGS sequence"/>
</dbReference>
<keyword evidence="4" id="KW-1185">Reference proteome</keyword>
<dbReference type="Pfam" id="PF11008">
    <property type="entry name" value="DUF2846"/>
    <property type="match status" value="1"/>
</dbReference>
<dbReference type="InterPro" id="IPR016596">
    <property type="entry name" value="UCP012335"/>
</dbReference>
<organism evidence="3 4">
    <name type="scientific">Methylophaga marina</name>
    <dbReference type="NCBI Taxonomy" id="45495"/>
    <lineage>
        <taxon>Bacteria</taxon>
        <taxon>Pseudomonadati</taxon>
        <taxon>Pseudomonadota</taxon>
        <taxon>Gammaproteobacteria</taxon>
        <taxon>Thiotrichales</taxon>
        <taxon>Piscirickettsiaceae</taxon>
        <taxon>Methylophaga</taxon>
    </lineage>
</organism>
<dbReference type="RefSeq" id="WP_286305324.1">
    <property type="nucleotide sequence ID" value="NZ_AP027741.1"/>
</dbReference>
<protein>
    <submittedName>
        <fullName evidence="3">DUF2846 domain-containing protein</fullName>
    </submittedName>
</protein>
<reference evidence="4" key="1">
    <citation type="journal article" date="2019" name="Int. J. Syst. Evol. Microbiol.">
        <title>The Global Catalogue of Microorganisms (GCM) 10K type strain sequencing project: providing services to taxonomists for standard genome sequencing and annotation.</title>
        <authorList>
            <consortium name="The Broad Institute Genomics Platform"/>
            <consortium name="The Broad Institute Genome Sequencing Center for Infectious Disease"/>
            <person name="Wu L."/>
            <person name="Ma J."/>
        </authorList>
    </citation>
    <scope>NUCLEOTIDE SEQUENCE [LARGE SCALE GENOMIC DNA]</scope>
    <source>
        <strain evidence="4">JCM 6886</strain>
    </source>
</reference>
<gene>
    <name evidence="3" type="ORF">GCM10008964_02190</name>
</gene>
<feature type="domain" description="DUF2846" evidence="2">
    <location>
        <begin position="41"/>
        <end position="126"/>
    </location>
</feature>
<dbReference type="PROSITE" id="PS51257">
    <property type="entry name" value="PROKAR_LIPOPROTEIN"/>
    <property type="match status" value="1"/>
</dbReference>
<dbReference type="PIRSF" id="PIRSF012335">
    <property type="entry name" value="UCP012335"/>
    <property type="match status" value="1"/>
</dbReference>
<comment type="caution">
    <text evidence="3">The sequence shown here is derived from an EMBL/GenBank/DDBJ whole genome shotgun (WGS) entry which is preliminary data.</text>
</comment>
<name>A0ABP3CTD2_9GAMM</name>
<keyword evidence="1" id="KW-0732">Signal</keyword>
<feature type="chain" id="PRO_5047163222" evidence="1">
    <location>
        <begin position="21"/>
        <end position="153"/>
    </location>
</feature>
<evidence type="ECO:0000313" key="3">
    <source>
        <dbReference type="EMBL" id="GAA0214221.1"/>
    </source>
</evidence>
<sequence length="153" mass="16645">MKKVLFAAVLIAVTFLSGCASVPMESKENSDLAKQFKSPSEGNSGLYVYRSGSFGGALKKDVWVDGDCLGETAPDMFFYKEVKGDEQHKIATESEFSPNDLLLNTETGKNYFIRQYMKIGVFVGGAGVELVDEEKGKKDISSLNMAKTGTCSK</sequence>
<dbReference type="InterPro" id="IPR022548">
    <property type="entry name" value="DUF2846"/>
</dbReference>
<proteinExistence type="predicted"/>
<accession>A0ABP3CTD2</accession>
<dbReference type="EMBL" id="BAAADG010000001">
    <property type="protein sequence ID" value="GAA0214221.1"/>
    <property type="molecule type" value="Genomic_DNA"/>
</dbReference>
<feature type="signal peptide" evidence="1">
    <location>
        <begin position="1"/>
        <end position="20"/>
    </location>
</feature>
<evidence type="ECO:0000259" key="2">
    <source>
        <dbReference type="Pfam" id="PF11008"/>
    </source>
</evidence>
<evidence type="ECO:0000256" key="1">
    <source>
        <dbReference type="SAM" id="SignalP"/>
    </source>
</evidence>